<sequence>MPIKPSAQTYRCPACNWSKTVVPNGDALIPGDISSACPKCGHKQLESKKASAILEAFTSLIDVIRH</sequence>
<dbReference type="OrthoDB" id="9135395at2"/>
<dbReference type="EMBL" id="SDKK01000013">
    <property type="protein sequence ID" value="TYC55192.1"/>
    <property type="molecule type" value="Genomic_DNA"/>
</dbReference>
<protein>
    <submittedName>
        <fullName evidence="1">Uncharacterized protein</fullName>
    </submittedName>
</protein>
<dbReference type="Proteomes" id="UP000389128">
    <property type="component" value="Unassembled WGS sequence"/>
</dbReference>
<dbReference type="AlphaFoldDB" id="A0A6C2CP50"/>
<accession>A0A6C2CP50</accession>
<comment type="caution">
    <text evidence="1">The sequence shown here is derived from an EMBL/GenBank/DDBJ whole genome shotgun (WGS) entry which is preliminary data.</text>
</comment>
<reference evidence="1 2" key="1">
    <citation type="submission" date="2019-01" db="EMBL/GenBank/DDBJ databases">
        <title>Zoogloea oleivorans genome sequencing and assembly.</title>
        <authorList>
            <person name="Tancsics A."/>
            <person name="Farkas M."/>
            <person name="Kriszt B."/>
            <person name="Maroti G."/>
            <person name="Horvath B."/>
        </authorList>
    </citation>
    <scope>NUCLEOTIDE SEQUENCE [LARGE SCALE GENOMIC DNA]</scope>
    <source>
        <strain evidence="1 2">Buc</strain>
    </source>
</reference>
<evidence type="ECO:0000313" key="1">
    <source>
        <dbReference type="EMBL" id="TYC55192.1"/>
    </source>
</evidence>
<organism evidence="1 2">
    <name type="scientific">Zoogloea oleivorans</name>
    <dbReference type="NCBI Taxonomy" id="1552750"/>
    <lineage>
        <taxon>Bacteria</taxon>
        <taxon>Pseudomonadati</taxon>
        <taxon>Pseudomonadota</taxon>
        <taxon>Betaproteobacteria</taxon>
        <taxon>Rhodocyclales</taxon>
        <taxon>Zoogloeaceae</taxon>
        <taxon>Zoogloea</taxon>
    </lineage>
</organism>
<gene>
    <name evidence="1" type="ORF">ETQ85_14305</name>
</gene>
<keyword evidence="2" id="KW-1185">Reference proteome</keyword>
<name>A0A6C2CP50_9RHOO</name>
<evidence type="ECO:0000313" key="2">
    <source>
        <dbReference type="Proteomes" id="UP000389128"/>
    </source>
</evidence>
<proteinExistence type="predicted"/>